<dbReference type="SUPFAM" id="SSF53187">
    <property type="entry name" value="Zn-dependent exopeptidases"/>
    <property type="match status" value="1"/>
</dbReference>
<name>A0A7C9VGB8_9HYPH</name>
<dbReference type="EMBL" id="JAAKZG010000014">
    <property type="protein sequence ID" value="NGN44312.1"/>
    <property type="molecule type" value="Genomic_DNA"/>
</dbReference>
<dbReference type="Proteomes" id="UP000481252">
    <property type="component" value="Unassembled WGS sequence"/>
</dbReference>
<dbReference type="GO" id="GO:0016787">
    <property type="term" value="F:hydrolase activity"/>
    <property type="evidence" value="ECO:0007669"/>
    <property type="project" value="UniProtKB-KW"/>
</dbReference>
<proteinExistence type="predicted"/>
<gene>
    <name evidence="1" type="ORF">G6N74_24890</name>
</gene>
<dbReference type="PIRSF" id="PIRSF029730">
    <property type="entry name" value="UCP029730"/>
    <property type="match status" value="1"/>
</dbReference>
<protein>
    <submittedName>
        <fullName evidence="1">N-formylglutamate amidohydrolase</fullName>
    </submittedName>
</protein>
<keyword evidence="2" id="KW-1185">Reference proteome</keyword>
<organism evidence="1 2">
    <name type="scientific">Mesorhizobium zhangyense</name>
    <dbReference type="NCBI Taxonomy" id="1776730"/>
    <lineage>
        <taxon>Bacteria</taxon>
        <taxon>Pseudomonadati</taxon>
        <taxon>Pseudomonadota</taxon>
        <taxon>Alphaproteobacteria</taxon>
        <taxon>Hyphomicrobiales</taxon>
        <taxon>Phyllobacteriaceae</taxon>
        <taxon>Mesorhizobium</taxon>
    </lineage>
</organism>
<accession>A0A7C9VGB8</accession>
<reference evidence="1 2" key="1">
    <citation type="submission" date="2020-02" db="EMBL/GenBank/DDBJ databases">
        <title>Genome sequence of the type strain CGMCC 1.15528 of Mesorhizobium zhangyense.</title>
        <authorList>
            <person name="Gao J."/>
            <person name="Sun J."/>
        </authorList>
    </citation>
    <scope>NUCLEOTIDE SEQUENCE [LARGE SCALE GENOMIC DNA]</scope>
    <source>
        <strain evidence="1 2">CGMCC 1.15528</strain>
    </source>
</reference>
<dbReference type="RefSeq" id="WP_165120702.1">
    <property type="nucleotide sequence ID" value="NZ_JAAKZG010000014.1"/>
</dbReference>
<sequence>METAYSAAEEAYEAVRVSSRDGASPYLLVCDHASNFIPARFGTLGLENSELSRHIAWDPGALPVIRRMAEVLDATLVESCVSRLVIDCNRSLDAPDLISAVSETTVVPGNENLSEEQRQERIALSWQPFHDTIEEVIAERLVRGMETRLVSVHSFTPVYKGVSRPWHIGIIHDEDDSLAGPMIDALKAVDGMTVGVNEPYSPADRVYFTLERHGRARGLACAMIEIRNDEIRDETGQCKWADLLAGIFAGLEPGMGTKASARLGKSHVAEKVNQKVV</sequence>
<dbReference type="InterPro" id="IPR011227">
    <property type="entry name" value="UCP029730"/>
</dbReference>
<dbReference type="Pfam" id="PF05013">
    <property type="entry name" value="FGase"/>
    <property type="match status" value="1"/>
</dbReference>
<keyword evidence="1" id="KW-0378">Hydrolase</keyword>
<dbReference type="Gene3D" id="3.40.630.40">
    <property type="entry name" value="Zn-dependent exopeptidases"/>
    <property type="match status" value="1"/>
</dbReference>
<dbReference type="AlphaFoldDB" id="A0A7C9VGB8"/>
<evidence type="ECO:0000313" key="1">
    <source>
        <dbReference type="EMBL" id="NGN44312.1"/>
    </source>
</evidence>
<comment type="caution">
    <text evidence="1">The sequence shown here is derived from an EMBL/GenBank/DDBJ whole genome shotgun (WGS) entry which is preliminary data.</text>
</comment>
<dbReference type="InterPro" id="IPR007709">
    <property type="entry name" value="N-FG_amidohydro"/>
</dbReference>
<evidence type="ECO:0000313" key="2">
    <source>
        <dbReference type="Proteomes" id="UP000481252"/>
    </source>
</evidence>